<gene>
    <name evidence="3" type="primary">NUP214_3</name>
    <name evidence="3" type="ORF">g.73243</name>
</gene>
<dbReference type="PANTHER" id="PTHR34418">
    <property type="entry name" value="NUCLEAR PORE COMPLEX PROTEIN NUP214 ISOFORM X1"/>
    <property type="match status" value="1"/>
</dbReference>
<dbReference type="GO" id="GO:0006405">
    <property type="term" value="P:RNA export from nucleus"/>
    <property type="evidence" value="ECO:0007669"/>
    <property type="project" value="InterPro"/>
</dbReference>
<feature type="region of interest" description="Disordered" evidence="1">
    <location>
        <begin position="1190"/>
        <end position="1277"/>
    </location>
</feature>
<feature type="compositionally biased region" description="Polar residues" evidence="1">
    <location>
        <begin position="436"/>
        <end position="451"/>
    </location>
</feature>
<accession>A0A1D1XCJ9</accession>
<feature type="region of interest" description="Disordered" evidence="1">
    <location>
        <begin position="360"/>
        <end position="383"/>
    </location>
</feature>
<sequence length="1512" mass="160775">MCSFFLICYAFFCAVDWSVQGNYLAVAKNNMLSILSSEFKEQLNISPLFQSWMGDNDSQFVIKVDSIKWVRVDGIVIGCVQVNENDEEVNYIVQVLSIEEPGISEACSKPVLVSFSDLFHGIVDDIVPSGGGPHLFMSYLQHWDLAIAANRKNTDEHVVLLAWSTNDGGKTPIALEFEQEKFIPRIELQENRDENLLLGIDIDRISIHEKLELKIDSEVKVLSPHCILLCLSCEGKLIMFHVARISESACSHETFIKPPDEIAGVKEMSSEVLPILKQIGVDMPDINADKELRSLGGGHSFVVKEQPIFPPTRNEKTDQSSKILQLSVESSPKQGISSAFGNFMKSGSCIVTNTSSSVGSMLSEPSITSQSSKNSFKSDVAGPVSTHADSLQVGLFGLQSMGKTNASYGHTMRSSLSNSSGSIRGNSQGTGGIQRHSISQSHSTCIESSVKISKETSDSTSCSNGSKAPLKPGHAELVPAIRSSPASSMENSIPGKSLILNMQDVLSSRQVYRFPGVQESEPKLSKQFYSVNDMVEELDTLLAYIDREGGFKDACTVIQRSLASSLEEGLKNSLEKFRMCKVKVERQLKEIQQLQDKRMQVSARLIYMEGLVKQASNGQYWDIWNCQKLGPKFEVKRQRISKLNYAVVNELVELERHFNALELNKYGESGPVLKGRRALLGSLESSRQIYSLHSLYNTVNSQLAAAEQLFECLSKQMAVLNINSPPAKQQNIMKELLESIGLEYDSDFFQSPDPIRSGYSPDSSKKTLFLSSSSRAAKEHTRRSTLSALKTFEPESSRRRRDSLDRSWTRFDPPKTTVKRMLQEENFEDSAEKLLSSVKVTSGPSILEEFLASQKGQEGLSSSLQSSMNKFRSRVDKFNEDVQKKLPKQLSESQSDSLFKWTKDISEVGSRFPVTSDMQTSGIQSTPVKTSSFSNALNKMQGFGGLANRSSGEVPYTVRQPDSSTVEVGSLTKARFSAQFNAPVHNQTSVDMSNTIFPSKITSPINAEHSNEPMNVRSGENGLTWLSTGSVGQPVTPAFSISEKSHPSLSSSITGSVSPVRAVTSRSESSGTLSGRVFSTTESSSFPVQSSASASSPFVSVSTSPSVSPTTSFIKHFGGSSSITTSYAGLSQSSSSISSAAPVELLHSSSAASFRPQISKTSVPLSLPLGDTTSRSPLVTLQAPLIISQSTAPLDSGPTEVGSKPQPSVPQSPISEASTGLTADRKPTLVSSAASHSLSEIPPALSNLPSSTTKGKDEGPDSTITEEDEMEEEAPETNTTLNLGALGGFALGPASASSAPKTNPFGGSLITSTSNTTSAAFSLTTPTGELFRPASFSLPSSLPMQSSQPMNTGGFSGGFSGFGQPAQIGAGQQALGSMLGAFGQSRQLGVGVQGIGFASSSSFGGGSFSAAAMGGGGGFAAAAATGGGFSAVASSGGGFSGASGGFAAMASKPGGFAAAAAASAAVGFGTASGGGFGSFGAKQGYGGFSQFSGTSSTGSGKPPAELLMQMRK</sequence>
<evidence type="ECO:0000313" key="3">
    <source>
        <dbReference type="EMBL" id="JAT40164.1"/>
    </source>
</evidence>
<feature type="compositionally biased region" description="Acidic residues" evidence="1">
    <location>
        <begin position="1264"/>
        <end position="1275"/>
    </location>
</feature>
<reference evidence="3" key="1">
    <citation type="submission" date="2015-07" db="EMBL/GenBank/DDBJ databases">
        <title>Transcriptome Assembly of Anthurium amnicola.</title>
        <authorList>
            <person name="Suzuki J."/>
        </authorList>
    </citation>
    <scope>NUCLEOTIDE SEQUENCE</scope>
</reference>
<protein>
    <submittedName>
        <fullName evidence="3">Nuclear pore complex protein Nup214</fullName>
    </submittedName>
</protein>
<feature type="chain" id="PRO_5008899365" evidence="2">
    <location>
        <begin position="22"/>
        <end position="1512"/>
    </location>
</feature>
<dbReference type="GO" id="GO:0017056">
    <property type="term" value="F:structural constituent of nuclear pore"/>
    <property type="evidence" value="ECO:0007669"/>
    <property type="project" value="InterPro"/>
</dbReference>
<name>A0A1D1XCJ9_9ARAE</name>
<organism evidence="3">
    <name type="scientific">Anthurium amnicola</name>
    <dbReference type="NCBI Taxonomy" id="1678845"/>
    <lineage>
        <taxon>Eukaryota</taxon>
        <taxon>Viridiplantae</taxon>
        <taxon>Streptophyta</taxon>
        <taxon>Embryophyta</taxon>
        <taxon>Tracheophyta</taxon>
        <taxon>Spermatophyta</taxon>
        <taxon>Magnoliopsida</taxon>
        <taxon>Liliopsida</taxon>
        <taxon>Araceae</taxon>
        <taxon>Pothoideae</taxon>
        <taxon>Potheae</taxon>
        <taxon>Anthurium</taxon>
    </lineage>
</organism>
<feature type="compositionally biased region" description="Polar residues" evidence="1">
    <location>
        <begin position="1205"/>
        <end position="1221"/>
    </location>
</feature>
<evidence type="ECO:0000256" key="2">
    <source>
        <dbReference type="SAM" id="SignalP"/>
    </source>
</evidence>
<dbReference type="EMBL" id="GDJX01027772">
    <property type="protein sequence ID" value="JAT40164.1"/>
    <property type="molecule type" value="Transcribed_RNA"/>
</dbReference>
<evidence type="ECO:0000256" key="1">
    <source>
        <dbReference type="SAM" id="MobiDB-lite"/>
    </source>
</evidence>
<feature type="compositionally biased region" description="Polar residues" evidence="1">
    <location>
        <begin position="360"/>
        <end position="377"/>
    </location>
</feature>
<dbReference type="PANTHER" id="PTHR34418:SF3">
    <property type="entry name" value="NUCLEAR PORE COMPLEX PROTEIN NUP214"/>
    <property type="match status" value="1"/>
</dbReference>
<feature type="compositionally biased region" description="Basic and acidic residues" evidence="1">
    <location>
        <begin position="792"/>
        <end position="809"/>
    </location>
</feature>
<feature type="signal peptide" evidence="2">
    <location>
        <begin position="1"/>
        <end position="21"/>
    </location>
</feature>
<dbReference type="InterPro" id="IPR044694">
    <property type="entry name" value="NUP214"/>
</dbReference>
<feature type="region of interest" description="Disordered" evidence="1">
    <location>
        <begin position="774"/>
        <end position="809"/>
    </location>
</feature>
<feature type="region of interest" description="Disordered" evidence="1">
    <location>
        <begin position="409"/>
        <end position="475"/>
    </location>
</feature>
<keyword evidence="2" id="KW-0732">Signal</keyword>
<feature type="compositionally biased region" description="Polar residues" evidence="1">
    <location>
        <begin position="1229"/>
        <end position="1238"/>
    </location>
</feature>
<feature type="compositionally biased region" description="Low complexity" evidence="1">
    <location>
        <begin position="413"/>
        <end position="427"/>
    </location>
</feature>
<feature type="region of interest" description="Disordered" evidence="1">
    <location>
        <begin position="1492"/>
        <end position="1512"/>
    </location>
</feature>
<proteinExistence type="predicted"/>